<accession>A0A5C4MZC4</accession>
<keyword evidence="1" id="KW-0472">Membrane</keyword>
<evidence type="ECO:0000256" key="1">
    <source>
        <dbReference type="SAM" id="Phobius"/>
    </source>
</evidence>
<keyword evidence="1" id="KW-1133">Transmembrane helix</keyword>
<gene>
    <name evidence="3" type="ORF">FHG66_05480</name>
</gene>
<evidence type="ECO:0000313" key="3">
    <source>
        <dbReference type="EMBL" id="TNC51610.1"/>
    </source>
</evidence>
<keyword evidence="4" id="KW-1185">Reference proteome</keyword>
<organism evidence="3 4">
    <name type="scientific">Rubellimicrobium rubrum</name>
    <dbReference type="NCBI Taxonomy" id="2585369"/>
    <lineage>
        <taxon>Bacteria</taxon>
        <taxon>Pseudomonadati</taxon>
        <taxon>Pseudomonadota</taxon>
        <taxon>Alphaproteobacteria</taxon>
        <taxon>Rhodobacterales</taxon>
        <taxon>Roseobacteraceae</taxon>
        <taxon>Rubellimicrobium</taxon>
    </lineage>
</organism>
<name>A0A5C4MZC4_9RHOB</name>
<protein>
    <recommendedName>
        <fullName evidence="2">DUF6603 domain-containing protein</fullName>
    </recommendedName>
</protein>
<proteinExistence type="predicted"/>
<keyword evidence="1" id="KW-0812">Transmembrane</keyword>
<sequence>MAEEKKPPNVFQKTAKWAEEVVEWIEATFGDPALATQILADLGLDASGPAAPQPASDANRAKIDEFVAKQDVDEAALMAVVAELKALVQTGLTFADAVKTDSVDANDVLWLLFKVWVADSLRARNPAAYGLCSLAGLLTEDEEALGALDLAPLGRFLQGDAAADTEAVINRLSFLTGTILVMLDAMVDGAEGTIEAAYGWDPDPSDDPGAAAVAGRALTVKFHIPEVPVAPALSLIGVPRAHGGPGVLLSLSAALEFASVIGATKYTFSAGAHGAFAAYLGAPSPRLLSGARPSFALRTEPSAEAGGKPALVLGTSDGSRLEIGALTWGIEAGSDFAGFRATARNGKLVIALGQGDGFLSSLPGGTIEAPFDLGLLADTRDGVRFEGGSGLKVNLPVAASVFGVFRIQYVEMELLLSGRTAVEVRGGFSLKLGPFTASVDKLGLRADLASLAEGADIGKVVEFLPPKGIGLRLDAGVVKGGGYLFVDAERGEYAGALELTFVGVFSVKAICLLTTKRPDGKPGWALLLLIFGQFSVHIAFGIFLNGIGGLIGLHHRIDTKALTEGMRTGALDDILFPKDPVGDAPRIINRYRQLFPIEPDTLILGPMLELAFSQPPIVYVRLGLLFEVRNALGGDRPVALSQVVLIGQLLAQMPPKATGAPAILKLLVDVVGFYDAQEQFLMIRARLRDSFVGIEGFAKLDLSGELLLAMQFGDDPSFVLSAGGFHPTFKDLPKGVPAVLERLAVSFGIGPIRLRCEQYFAITSNSVQGGIKCLLVAKLGPASIEGHLAFDAILYLTPRFRFIVGLDFAVALKAFGESLCSVSVTMSLEGPGEWRAKGHFTFSILFWDVDVDFDEGWGSAPAIAEETVQIKQALIDELSDSARLLPEAPVGGSGLVTLAAVDAGPVPLAHPLGRLTIRQRLVPFEVTVDRLGTKRLDGGPALFAVSGVTVGKEEAKAIEPVLDHFARGQFMELSEQERLGGKSFERFPCGISVGTSAYKVGGEGRRVEASYEEKILEPQIFIDRFPWSVLRLERRALSDVLLDTHVALGAAAKSSRALRGALASGGPGAASVTKDLPLTLVDPDSLAETARLKAVVAGSDAVAHEVGGGRMLVMESFELVGG</sequence>
<dbReference type="OrthoDB" id="535891at2"/>
<dbReference type="AlphaFoldDB" id="A0A5C4MZC4"/>
<dbReference type="InterPro" id="IPR046538">
    <property type="entry name" value="DUF6603"/>
</dbReference>
<reference evidence="3 4" key="1">
    <citation type="submission" date="2019-06" db="EMBL/GenBank/DDBJ databases">
        <title>YIM 131921 draft genome.</title>
        <authorList>
            <person name="Jiang L."/>
        </authorList>
    </citation>
    <scope>NUCLEOTIDE SEQUENCE [LARGE SCALE GENOMIC DNA]</scope>
    <source>
        <strain evidence="3 4">YIM 131921</strain>
    </source>
</reference>
<evidence type="ECO:0000259" key="2">
    <source>
        <dbReference type="Pfam" id="PF20248"/>
    </source>
</evidence>
<dbReference type="Proteomes" id="UP000305887">
    <property type="component" value="Unassembled WGS sequence"/>
</dbReference>
<dbReference type="Pfam" id="PF20248">
    <property type="entry name" value="DUF6603"/>
    <property type="match status" value="1"/>
</dbReference>
<evidence type="ECO:0000313" key="4">
    <source>
        <dbReference type="Proteomes" id="UP000305887"/>
    </source>
</evidence>
<dbReference type="RefSeq" id="WP_139075732.1">
    <property type="nucleotide sequence ID" value="NZ_VDFU01000004.1"/>
</dbReference>
<feature type="transmembrane region" description="Helical" evidence="1">
    <location>
        <begin position="525"/>
        <end position="553"/>
    </location>
</feature>
<feature type="domain" description="DUF6603" evidence="2">
    <location>
        <begin position="402"/>
        <end position="976"/>
    </location>
</feature>
<comment type="caution">
    <text evidence="3">The sequence shown here is derived from an EMBL/GenBank/DDBJ whole genome shotgun (WGS) entry which is preliminary data.</text>
</comment>
<dbReference type="EMBL" id="VDFU01000004">
    <property type="protein sequence ID" value="TNC51610.1"/>
    <property type="molecule type" value="Genomic_DNA"/>
</dbReference>
<feature type="transmembrane region" description="Helical" evidence="1">
    <location>
        <begin position="493"/>
        <end position="513"/>
    </location>
</feature>